<keyword evidence="1" id="KW-0472">Membrane</keyword>
<comment type="caution">
    <text evidence="3">The sequence shown here is derived from an EMBL/GenBank/DDBJ whole genome shotgun (WGS) entry which is preliminary data.</text>
</comment>
<reference evidence="4" key="1">
    <citation type="journal article" date="2019" name="Int. J. Syst. Evol. Microbiol.">
        <title>The Global Catalogue of Microorganisms (GCM) 10K type strain sequencing project: providing services to taxonomists for standard genome sequencing and annotation.</title>
        <authorList>
            <consortium name="The Broad Institute Genomics Platform"/>
            <consortium name="The Broad Institute Genome Sequencing Center for Infectious Disease"/>
            <person name="Wu L."/>
            <person name="Ma J."/>
        </authorList>
    </citation>
    <scope>NUCLEOTIDE SEQUENCE [LARGE SCALE GENOMIC DNA]</scope>
    <source>
        <strain evidence="4">CGMCC 4.1782</strain>
    </source>
</reference>
<dbReference type="Pfam" id="PF05099">
    <property type="entry name" value="TerB"/>
    <property type="match status" value="1"/>
</dbReference>
<accession>A0ABW5D1A0</accession>
<evidence type="ECO:0000313" key="4">
    <source>
        <dbReference type="Proteomes" id="UP001597374"/>
    </source>
</evidence>
<dbReference type="RefSeq" id="WP_250432265.1">
    <property type="nucleotide sequence ID" value="NZ_JALPRR010000006.1"/>
</dbReference>
<dbReference type="Proteomes" id="UP001597374">
    <property type="component" value="Unassembled WGS sequence"/>
</dbReference>
<keyword evidence="1" id="KW-0812">Transmembrane</keyword>
<evidence type="ECO:0000313" key="3">
    <source>
        <dbReference type="EMBL" id="MFD2247060.1"/>
    </source>
</evidence>
<dbReference type="InterPro" id="IPR007791">
    <property type="entry name" value="DjlA_N"/>
</dbReference>
<proteinExistence type="predicted"/>
<feature type="domain" description="Co-chaperone DjlA N-terminal" evidence="2">
    <location>
        <begin position="19"/>
        <end position="124"/>
    </location>
</feature>
<organism evidence="3 4">
    <name type="scientific">Pontibacter ruber</name>
    <dbReference type="NCBI Taxonomy" id="1343895"/>
    <lineage>
        <taxon>Bacteria</taxon>
        <taxon>Pseudomonadati</taxon>
        <taxon>Bacteroidota</taxon>
        <taxon>Cytophagia</taxon>
        <taxon>Cytophagales</taxon>
        <taxon>Hymenobacteraceae</taxon>
        <taxon>Pontibacter</taxon>
    </lineage>
</organism>
<keyword evidence="1" id="KW-1133">Transmembrane helix</keyword>
<dbReference type="SUPFAM" id="SSF158682">
    <property type="entry name" value="TerB-like"/>
    <property type="match status" value="1"/>
</dbReference>
<feature type="transmembrane region" description="Helical" evidence="1">
    <location>
        <begin position="196"/>
        <end position="216"/>
    </location>
</feature>
<keyword evidence="4" id="KW-1185">Reference proteome</keyword>
<sequence>MEQEQTILLKDYSMEERGAYLASLATIASADGHASDEELEFLKLLSEAAEMPENTQQEVLEIAKNPSQISLQRALDVLKKSQLRFSFITDIISFAKSDGQYTADEQKRIQEMANYLGVDQKQYSILEQFVNKADEAQQHGEDPTSQSFMSKNGFGDMFKNAGISPQMVQGMLGIVAPLVLARMMRGGRGRGMMGGMGGMGTMMGGGLLGGLLGSVMSGGRGGMLGGGRRTSGLGSMASILGGLNGRRGYGSMGSGGLGGLLGGILGGGRRGGTSW</sequence>
<dbReference type="EMBL" id="JBHUIM010000002">
    <property type="protein sequence ID" value="MFD2247060.1"/>
    <property type="molecule type" value="Genomic_DNA"/>
</dbReference>
<dbReference type="CDD" id="cd07177">
    <property type="entry name" value="terB_like"/>
    <property type="match status" value="1"/>
</dbReference>
<protein>
    <submittedName>
        <fullName evidence="3">TerB family tellurite resistance protein</fullName>
    </submittedName>
</protein>
<evidence type="ECO:0000259" key="2">
    <source>
        <dbReference type="Pfam" id="PF05099"/>
    </source>
</evidence>
<name>A0ABW5D1A0_9BACT</name>
<evidence type="ECO:0000256" key="1">
    <source>
        <dbReference type="SAM" id="Phobius"/>
    </source>
</evidence>
<gene>
    <name evidence="3" type="ORF">ACFSKP_12390</name>
</gene>
<dbReference type="Gene3D" id="1.10.3680.10">
    <property type="entry name" value="TerB-like"/>
    <property type="match status" value="1"/>
</dbReference>
<feature type="transmembrane region" description="Helical" evidence="1">
    <location>
        <begin position="167"/>
        <end position="184"/>
    </location>
</feature>
<dbReference type="InterPro" id="IPR029024">
    <property type="entry name" value="TerB-like"/>
</dbReference>